<evidence type="ECO:0000256" key="6">
    <source>
        <dbReference type="ARBA" id="ARBA00023239"/>
    </source>
</evidence>
<dbReference type="InterPro" id="IPR014748">
    <property type="entry name" value="Enoyl-CoA_hydra_C"/>
</dbReference>
<comment type="similarity">
    <text evidence="1 8">Belongs to the enoyl-CoA hydratase/isomerase family.</text>
</comment>
<proteinExistence type="inferred from homology"/>
<dbReference type="Gene3D" id="1.10.12.10">
    <property type="entry name" value="Lyase 2-enoyl-coa Hydratase, Chain A, domain 2"/>
    <property type="match status" value="1"/>
</dbReference>
<dbReference type="FunFam" id="1.10.12.10:FF:000001">
    <property type="entry name" value="Probable enoyl-CoA hydratase, mitochondrial"/>
    <property type="match status" value="1"/>
</dbReference>
<evidence type="ECO:0000256" key="4">
    <source>
        <dbReference type="ARBA" id="ARBA00023026"/>
    </source>
</evidence>
<dbReference type="InterPro" id="IPR029045">
    <property type="entry name" value="ClpP/crotonase-like_dom_sf"/>
</dbReference>
<reference evidence="9" key="2">
    <citation type="submission" date="2021-08" db="EMBL/GenBank/DDBJ databases">
        <authorList>
            <person name="Gostincar C."/>
            <person name="Sun X."/>
            <person name="Song Z."/>
            <person name="Gunde-Cimerman N."/>
        </authorList>
    </citation>
    <scope>NUCLEOTIDE SEQUENCE</scope>
    <source>
        <strain evidence="9">EXF-9911</strain>
    </source>
</reference>
<organism evidence="9 10">
    <name type="scientific">Aureobasidium melanogenum</name>
    <name type="common">Aureobasidium pullulans var. melanogenum</name>
    <dbReference type="NCBI Taxonomy" id="46634"/>
    <lineage>
        <taxon>Eukaryota</taxon>
        <taxon>Fungi</taxon>
        <taxon>Dikarya</taxon>
        <taxon>Ascomycota</taxon>
        <taxon>Pezizomycotina</taxon>
        <taxon>Dothideomycetes</taxon>
        <taxon>Dothideomycetidae</taxon>
        <taxon>Dothideales</taxon>
        <taxon>Saccotheciaceae</taxon>
        <taxon>Aureobasidium</taxon>
    </lineage>
</organism>
<evidence type="ECO:0000256" key="8">
    <source>
        <dbReference type="RuleBase" id="RU003707"/>
    </source>
</evidence>
<dbReference type="OrthoDB" id="2018133at2759"/>
<name>A0A9P8ED01_AURME</name>
<dbReference type="PANTHER" id="PTHR11941:SF54">
    <property type="entry name" value="ENOYL-COA HYDRATASE, MITOCHONDRIAL"/>
    <property type="match status" value="1"/>
</dbReference>
<dbReference type="EMBL" id="JAHFXF010000489">
    <property type="protein sequence ID" value="KAG9686841.1"/>
    <property type="molecule type" value="Genomic_DNA"/>
</dbReference>
<protein>
    <recommendedName>
        <fullName evidence="7">Probable enoyl-CoA hydratase, mitochondrial</fullName>
        <ecNumber evidence="2">4.2.1.17</ecNumber>
    </recommendedName>
</protein>
<dbReference type="CDD" id="cd06558">
    <property type="entry name" value="crotonase-like"/>
    <property type="match status" value="1"/>
</dbReference>
<evidence type="ECO:0000313" key="10">
    <source>
        <dbReference type="Proteomes" id="UP000779574"/>
    </source>
</evidence>
<sequence length="291" mass="31323">MQSLRVARPFPSRFVKTVAPRIQRPYSTPSAEHSYEHIQLSTPRPGVALITLNRPKALNALFSPLINELNTCTSALDKDPSISAIVLTGSAKAFAAGADIKEMAPKTFADTYGQDFIESWSNLTHIKKPVIGAVNGYALGGGCELAMMCDILYASKSATFGQPEIKLGIIPGAGGTQRLTRAVGKAKAMEIILTGENFSGEKAEQWGLVAKCFEDADACVEGALDTAAKIAGYSKIAVKACKEAVNKSQDLALREGVEFERRLFHGLFGSQDQKIGMNAFANKKKPEWTHS</sequence>
<dbReference type="PROSITE" id="PS00166">
    <property type="entry name" value="ENOYL_COA_HYDRATASE"/>
    <property type="match status" value="1"/>
</dbReference>
<evidence type="ECO:0000313" key="9">
    <source>
        <dbReference type="EMBL" id="KAG9686841.1"/>
    </source>
</evidence>
<dbReference type="InterPro" id="IPR001753">
    <property type="entry name" value="Enoyl-CoA_hydra/iso"/>
</dbReference>
<dbReference type="GO" id="GO:0004300">
    <property type="term" value="F:enoyl-CoA hydratase activity"/>
    <property type="evidence" value="ECO:0007669"/>
    <property type="project" value="UniProtKB-EC"/>
</dbReference>
<dbReference type="Gene3D" id="3.90.226.10">
    <property type="entry name" value="2-enoyl-CoA Hydratase, Chain A, domain 1"/>
    <property type="match status" value="1"/>
</dbReference>
<dbReference type="Pfam" id="PF00378">
    <property type="entry name" value="ECH_1"/>
    <property type="match status" value="1"/>
</dbReference>
<dbReference type="InterPro" id="IPR018376">
    <property type="entry name" value="Enoyl-CoA_hyd/isom_CS"/>
</dbReference>
<evidence type="ECO:0000256" key="3">
    <source>
        <dbReference type="ARBA" id="ARBA00022832"/>
    </source>
</evidence>
<keyword evidence="5" id="KW-0443">Lipid metabolism</keyword>
<evidence type="ECO:0000256" key="2">
    <source>
        <dbReference type="ARBA" id="ARBA00012076"/>
    </source>
</evidence>
<keyword evidence="4" id="KW-0843">Virulence</keyword>
<dbReference type="GO" id="GO:0005739">
    <property type="term" value="C:mitochondrion"/>
    <property type="evidence" value="ECO:0007669"/>
    <property type="project" value="TreeGrafter"/>
</dbReference>
<evidence type="ECO:0000256" key="1">
    <source>
        <dbReference type="ARBA" id="ARBA00005254"/>
    </source>
</evidence>
<evidence type="ECO:0000256" key="5">
    <source>
        <dbReference type="ARBA" id="ARBA00023098"/>
    </source>
</evidence>
<dbReference type="EC" id="4.2.1.17" evidence="2"/>
<feature type="non-terminal residue" evidence="9">
    <location>
        <position position="1"/>
    </location>
</feature>
<dbReference type="Proteomes" id="UP000779574">
    <property type="component" value="Unassembled WGS sequence"/>
</dbReference>
<dbReference type="AlphaFoldDB" id="A0A9P8ED01"/>
<reference evidence="9" key="1">
    <citation type="journal article" date="2021" name="J Fungi (Basel)">
        <title>Virulence traits and population genomics of the black yeast Aureobasidium melanogenum.</title>
        <authorList>
            <person name="Cernosa A."/>
            <person name="Sun X."/>
            <person name="Gostincar C."/>
            <person name="Fang C."/>
            <person name="Gunde-Cimerman N."/>
            <person name="Song Z."/>
        </authorList>
    </citation>
    <scope>NUCLEOTIDE SEQUENCE</scope>
    <source>
        <strain evidence="9">EXF-9911</strain>
    </source>
</reference>
<keyword evidence="3" id="KW-0276">Fatty acid metabolism</keyword>
<dbReference type="PANTHER" id="PTHR11941">
    <property type="entry name" value="ENOYL-COA HYDRATASE-RELATED"/>
    <property type="match status" value="1"/>
</dbReference>
<dbReference type="FunFam" id="3.90.226.10:FF:000019">
    <property type="entry name" value="Enoyl-CoA hydratase, mitochondrial"/>
    <property type="match status" value="1"/>
</dbReference>
<keyword evidence="6" id="KW-0456">Lyase</keyword>
<dbReference type="GO" id="GO:0006635">
    <property type="term" value="P:fatty acid beta-oxidation"/>
    <property type="evidence" value="ECO:0007669"/>
    <property type="project" value="TreeGrafter"/>
</dbReference>
<gene>
    <name evidence="9" type="ORF">KCU76_g10742</name>
</gene>
<accession>A0A9P8ED01</accession>
<evidence type="ECO:0000256" key="7">
    <source>
        <dbReference type="ARBA" id="ARBA00073937"/>
    </source>
</evidence>
<comment type="caution">
    <text evidence="9">The sequence shown here is derived from an EMBL/GenBank/DDBJ whole genome shotgun (WGS) entry which is preliminary data.</text>
</comment>
<dbReference type="SUPFAM" id="SSF52096">
    <property type="entry name" value="ClpP/crotonase"/>
    <property type="match status" value="1"/>
</dbReference>